<evidence type="ECO:0000256" key="6">
    <source>
        <dbReference type="SAM" id="Phobius"/>
    </source>
</evidence>
<dbReference type="InterPro" id="IPR003807">
    <property type="entry name" value="DUF202"/>
</dbReference>
<sequence>MSSRAHGRPMTVIRASGQAVRRARSAGTAHSMSPRWSARNTPMRPVQPRNGKGFSRVLSRGSVTCAPWRVCGIAHCGDSACIIGNSCWLDCIAEGRVRKSVERRSAKVARRRGAYPDGDERTMIERYGDHAANERTYLAWVRTGVAVMAFGFLVEKFDIFLVYIGKALHKGTGAHHGLHGAEILGMGLVALGISMMVGASIRFLRTRRAIMAEGPARGPGNPAPYVAMVLALVLMGIALLIYLAQVSGRP</sequence>
<feature type="region of interest" description="Disordered" evidence="5">
    <location>
        <begin position="26"/>
        <end position="52"/>
    </location>
</feature>
<feature type="transmembrane region" description="Helical" evidence="6">
    <location>
        <begin position="225"/>
        <end position="244"/>
    </location>
</feature>
<dbReference type="OrthoDB" id="582337at2"/>
<proteinExistence type="predicted"/>
<feature type="transmembrane region" description="Helical" evidence="6">
    <location>
        <begin position="145"/>
        <end position="164"/>
    </location>
</feature>
<dbReference type="Pfam" id="PF02656">
    <property type="entry name" value="DUF202"/>
    <property type="match status" value="1"/>
</dbReference>
<evidence type="ECO:0000256" key="2">
    <source>
        <dbReference type="ARBA" id="ARBA00022692"/>
    </source>
</evidence>
<evidence type="ECO:0000313" key="9">
    <source>
        <dbReference type="Proteomes" id="UP000253250"/>
    </source>
</evidence>
<evidence type="ECO:0000256" key="4">
    <source>
        <dbReference type="ARBA" id="ARBA00023136"/>
    </source>
</evidence>
<keyword evidence="3 6" id="KW-1133">Transmembrane helix</keyword>
<reference evidence="8 9" key="1">
    <citation type="submission" date="2018-02" db="EMBL/GenBank/DDBJ databases">
        <title>Insights into the biology of acidophilic members of the Acidiferrobacteraceae family derived from comparative genomic analyses.</title>
        <authorList>
            <person name="Issotta F."/>
            <person name="Thyssen C."/>
            <person name="Mena C."/>
            <person name="Moya A."/>
            <person name="Bellenberg S."/>
            <person name="Sproer C."/>
            <person name="Covarrubias P.C."/>
            <person name="Sand W."/>
            <person name="Quatrini R."/>
            <person name="Vera M."/>
        </authorList>
    </citation>
    <scope>NUCLEOTIDE SEQUENCE [LARGE SCALE GENOMIC DNA]</scope>
    <source>
        <strain evidence="9">m-1</strain>
    </source>
</reference>
<comment type="caution">
    <text evidence="8">The sequence shown here is derived from an EMBL/GenBank/DDBJ whole genome shotgun (WGS) entry which is preliminary data.</text>
</comment>
<keyword evidence="4 6" id="KW-0472">Membrane</keyword>
<dbReference type="GO" id="GO:0012505">
    <property type="term" value="C:endomembrane system"/>
    <property type="evidence" value="ECO:0007669"/>
    <property type="project" value="UniProtKB-SubCell"/>
</dbReference>
<name>A0A368HJD6_9GAMM</name>
<evidence type="ECO:0000256" key="3">
    <source>
        <dbReference type="ARBA" id="ARBA00022989"/>
    </source>
</evidence>
<dbReference type="Proteomes" id="UP000253250">
    <property type="component" value="Unassembled WGS sequence"/>
</dbReference>
<evidence type="ECO:0000259" key="7">
    <source>
        <dbReference type="Pfam" id="PF02656"/>
    </source>
</evidence>
<accession>A0A368HJD6</accession>
<organism evidence="8 9">
    <name type="scientific">Acidiferrobacter thiooxydans</name>
    <dbReference type="NCBI Taxonomy" id="163359"/>
    <lineage>
        <taxon>Bacteria</taxon>
        <taxon>Pseudomonadati</taxon>
        <taxon>Pseudomonadota</taxon>
        <taxon>Gammaproteobacteria</taxon>
        <taxon>Acidiferrobacterales</taxon>
        <taxon>Acidiferrobacteraceae</taxon>
        <taxon>Acidiferrobacter</taxon>
    </lineage>
</organism>
<comment type="subcellular location">
    <subcellularLocation>
        <location evidence="1">Endomembrane system</location>
        <topology evidence="1">Multi-pass membrane protein</topology>
    </subcellularLocation>
</comment>
<protein>
    <submittedName>
        <fullName evidence="8">DUF202 domain-containing protein</fullName>
    </submittedName>
</protein>
<feature type="domain" description="DUF202" evidence="7">
    <location>
        <begin position="129"/>
        <end position="209"/>
    </location>
</feature>
<evidence type="ECO:0000256" key="1">
    <source>
        <dbReference type="ARBA" id="ARBA00004127"/>
    </source>
</evidence>
<dbReference type="EMBL" id="PSYR01000002">
    <property type="protein sequence ID" value="RCN57167.1"/>
    <property type="molecule type" value="Genomic_DNA"/>
</dbReference>
<feature type="transmembrane region" description="Helical" evidence="6">
    <location>
        <begin position="184"/>
        <end position="204"/>
    </location>
</feature>
<evidence type="ECO:0000256" key="5">
    <source>
        <dbReference type="SAM" id="MobiDB-lite"/>
    </source>
</evidence>
<keyword evidence="9" id="KW-1185">Reference proteome</keyword>
<gene>
    <name evidence="8" type="ORF">C4900_09955</name>
</gene>
<keyword evidence="2 6" id="KW-0812">Transmembrane</keyword>
<evidence type="ECO:0000313" key="8">
    <source>
        <dbReference type="EMBL" id="RCN57167.1"/>
    </source>
</evidence>
<dbReference type="AlphaFoldDB" id="A0A368HJD6"/>